<organism evidence="1 2">
    <name type="scientific">Euroglyphus maynei</name>
    <name type="common">Mayne's house dust mite</name>
    <dbReference type="NCBI Taxonomy" id="6958"/>
    <lineage>
        <taxon>Eukaryota</taxon>
        <taxon>Metazoa</taxon>
        <taxon>Ecdysozoa</taxon>
        <taxon>Arthropoda</taxon>
        <taxon>Chelicerata</taxon>
        <taxon>Arachnida</taxon>
        <taxon>Acari</taxon>
        <taxon>Acariformes</taxon>
        <taxon>Sarcoptiformes</taxon>
        <taxon>Astigmata</taxon>
        <taxon>Psoroptidia</taxon>
        <taxon>Analgoidea</taxon>
        <taxon>Pyroglyphidae</taxon>
        <taxon>Pyroglyphinae</taxon>
        <taxon>Euroglyphus</taxon>
    </lineage>
</organism>
<reference evidence="1 2" key="1">
    <citation type="submission" date="2017-03" db="EMBL/GenBank/DDBJ databases">
        <title>Genome Survey of Euroglyphus maynei.</title>
        <authorList>
            <person name="Arlian L.G."/>
            <person name="Morgan M.S."/>
            <person name="Rider S.D."/>
        </authorList>
    </citation>
    <scope>NUCLEOTIDE SEQUENCE [LARGE SCALE GENOMIC DNA]</scope>
    <source>
        <strain evidence="1">Arlian Lab</strain>
        <tissue evidence="1">Whole body</tissue>
    </source>
</reference>
<dbReference type="Proteomes" id="UP000194236">
    <property type="component" value="Unassembled WGS sequence"/>
</dbReference>
<gene>
    <name evidence="1" type="ORF">BLA29_012427</name>
</gene>
<name>A0A1Y3BNZ8_EURMA</name>
<protein>
    <submittedName>
        <fullName evidence="1">Uncharacterized protein</fullName>
    </submittedName>
</protein>
<evidence type="ECO:0000313" key="2">
    <source>
        <dbReference type="Proteomes" id="UP000194236"/>
    </source>
</evidence>
<comment type="caution">
    <text evidence="1">The sequence shown here is derived from an EMBL/GenBank/DDBJ whole genome shotgun (WGS) entry which is preliminary data.</text>
</comment>
<proteinExistence type="predicted"/>
<dbReference type="EMBL" id="MUJZ01011912">
    <property type="protein sequence ID" value="OTF81754.1"/>
    <property type="molecule type" value="Genomic_DNA"/>
</dbReference>
<evidence type="ECO:0000313" key="1">
    <source>
        <dbReference type="EMBL" id="OTF81754.1"/>
    </source>
</evidence>
<dbReference type="OrthoDB" id="10455028at2759"/>
<sequence length="135" mass="16456">MTSNVQSMKQFYRRLVFNAQRNFHQWTRLAIEIINHHQYRPEVYFNFVKHILLAGQNLLNTFKLLRRQWKQHAVVDQMIELDRFSTNFLDQLKQIVMKTKRLTFTRIDPKIMSDIVEQIRLALEMSDLIRQKCFT</sequence>
<accession>A0A1Y3BNZ8</accession>
<keyword evidence="2" id="KW-1185">Reference proteome</keyword>
<dbReference type="AlphaFoldDB" id="A0A1Y3BNZ8"/>